<proteinExistence type="inferred from homology"/>
<name>A0A8H4LM88_9HYPO</name>
<feature type="signal peptide" evidence="9">
    <location>
        <begin position="1"/>
        <end position="25"/>
    </location>
</feature>
<accession>A0A8H4LM88</accession>
<dbReference type="GO" id="GO:0004623">
    <property type="term" value="F:phospholipase A2 activity"/>
    <property type="evidence" value="ECO:0007669"/>
    <property type="project" value="TreeGrafter"/>
</dbReference>
<dbReference type="EMBL" id="JAADYS010000111">
    <property type="protein sequence ID" value="KAF4472186.1"/>
    <property type="molecule type" value="Genomic_DNA"/>
</dbReference>
<sequence length="667" mass="72357">MHLSRRALFLSVYLASNGFTAQAQGEDPYVPVYVECPSNLKIRDPSEGLSKAESSWREQRGKQIIPQLEDYLKLANISDFDVSGFIKKLKPTNVPVVGLSVSGGGTQSGLGGLGIWQAYDARSDEAIAARTGGLTQVLSYITGLSGGGAVTVSLLAANNFSTTEDLVKATNFSTSYASGPDGNQDEFFKDIFENTGAKAEAGFPVSVVDTFGQFWGTWVPEEQLFSNYSDIAANGTAFNLGDAPMPILAFAEVIPGKSPEIGKLMYPGFNSTNGFNLTAYEVTPFEFGSWLGGRVQAFINTQYLGTAMSKGEAQNTSECVQGFDKLTLMQGTTANAFTAWFIDLFYGVPVFAKRDLEKRQQVNPDINDIPIPADQESNELVELVNQTAKYFDLTFNESLWATYPNPFEDYNNEMKGVSELLLVDGSLTGESNPIRPLIIPDRKVDFIIVYEASSDAANSWVNGTNLITTARSAAEGNIPFPEIPDINTLVTQNFTKQPTFFGCNATKNTPLLLYLPNAPWTGYSNYSYQQTEFTDEQVQIALENAFQVATYGNGTVDENWPACLACATIKGSLDRLSIKLPTQCQECFNKHCWDGKNSTTKATAADFDLTPRLEPNLTYKEWNKTEWSAGSSGSGSGSGGDDDSAASISMASLVGLSVSVFVMAILV</sequence>
<dbReference type="PROSITE" id="PS51210">
    <property type="entry name" value="PLA2C"/>
    <property type="match status" value="1"/>
</dbReference>
<keyword evidence="6 8" id="KW-0443">Lipid metabolism</keyword>
<evidence type="ECO:0000313" key="12">
    <source>
        <dbReference type="Proteomes" id="UP000554235"/>
    </source>
</evidence>
<dbReference type="SMART" id="SM00022">
    <property type="entry name" value="PLAc"/>
    <property type="match status" value="1"/>
</dbReference>
<keyword evidence="5 8" id="KW-0442">Lipid degradation</keyword>
<organism evidence="11 12">
    <name type="scientific">Fusarium albosuccineum</name>
    <dbReference type="NCBI Taxonomy" id="1237068"/>
    <lineage>
        <taxon>Eukaryota</taxon>
        <taxon>Fungi</taxon>
        <taxon>Dikarya</taxon>
        <taxon>Ascomycota</taxon>
        <taxon>Pezizomycotina</taxon>
        <taxon>Sordariomycetes</taxon>
        <taxon>Hypocreomycetidae</taxon>
        <taxon>Hypocreales</taxon>
        <taxon>Nectriaceae</taxon>
        <taxon>Fusarium</taxon>
        <taxon>Fusarium decemcellulare species complex</taxon>
    </lineage>
</organism>
<evidence type="ECO:0000256" key="4">
    <source>
        <dbReference type="ARBA" id="ARBA00022801"/>
    </source>
</evidence>
<evidence type="ECO:0000256" key="8">
    <source>
        <dbReference type="PROSITE-ProRule" id="PRU00555"/>
    </source>
</evidence>
<dbReference type="Gene3D" id="3.40.1090.10">
    <property type="entry name" value="Cytosolic phospholipase A2 catalytic domain"/>
    <property type="match status" value="1"/>
</dbReference>
<keyword evidence="3 9" id="KW-0732">Signal</keyword>
<protein>
    <recommendedName>
        <fullName evidence="2 9">Lysophospholipase</fullName>
        <ecNumber evidence="2 9">3.1.1.5</ecNumber>
    </recommendedName>
</protein>
<dbReference type="SUPFAM" id="SSF52151">
    <property type="entry name" value="FabD/lysophospholipase-like"/>
    <property type="match status" value="1"/>
</dbReference>
<comment type="catalytic activity">
    <reaction evidence="9">
        <text>a 1-acyl-sn-glycero-3-phosphocholine + H2O = sn-glycerol 3-phosphocholine + a fatty acid + H(+)</text>
        <dbReference type="Rhea" id="RHEA:15177"/>
        <dbReference type="ChEBI" id="CHEBI:15377"/>
        <dbReference type="ChEBI" id="CHEBI:15378"/>
        <dbReference type="ChEBI" id="CHEBI:16870"/>
        <dbReference type="ChEBI" id="CHEBI:28868"/>
        <dbReference type="ChEBI" id="CHEBI:58168"/>
        <dbReference type="EC" id="3.1.1.5"/>
    </reaction>
</comment>
<evidence type="ECO:0000256" key="3">
    <source>
        <dbReference type="ARBA" id="ARBA00022729"/>
    </source>
</evidence>
<dbReference type="Proteomes" id="UP000554235">
    <property type="component" value="Unassembled WGS sequence"/>
</dbReference>
<evidence type="ECO:0000256" key="7">
    <source>
        <dbReference type="ARBA" id="ARBA00023180"/>
    </source>
</evidence>
<keyword evidence="7" id="KW-0325">Glycoprotein</keyword>
<evidence type="ECO:0000256" key="5">
    <source>
        <dbReference type="ARBA" id="ARBA00022963"/>
    </source>
</evidence>
<dbReference type="Pfam" id="PF01735">
    <property type="entry name" value="PLA2_B"/>
    <property type="match status" value="1"/>
</dbReference>
<keyword evidence="12" id="KW-1185">Reference proteome</keyword>
<dbReference type="PANTHER" id="PTHR10728">
    <property type="entry name" value="CYTOSOLIC PHOSPHOLIPASE A2"/>
    <property type="match status" value="1"/>
</dbReference>
<dbReference type="AlphaFoldDB" id="A0A8H4LM88"/>
<reference evidence="11 12" key="1">
    <citation type="submission" date="2020-01" db="EMBL/GenBank/DDBJ databases">
        <title>Identification and distribution of gene clusters putatively required for synthesis of sphingolipid metabolism inhibitors in phylogenetically diverse species of the filamentous fungus Fusarium.</title>
        <authorList>
            <person name="Kim H.-S."/>
            <person name="Busman M."/>
            <person name="Brown D.W."/>
            <person name="Divon H."/>
            <person name="Uhlig S."/>
            <person name="Proctor R.H."/>
        </authorList>
    </citation>
    <scope>NUCLEOTIDE SEQUENCE [LARGE SCALE GENOMIC DNA]</scope>
    <source>
        <strain evidence="11 12">NRRL 20459</strain>
    </source>
</reference>
<dbReference type="InterPro" id="IPR002642">
    <property type="entry name" value="LysoPLipase_cat_dom"/>
</dbReference>
<evidence type="ECO:0000256" key="1">
    <source>
        <dbReference type="ARBA" id="ARBA00008780"/>
    </source>
</evidence>
<dbReference type="EC" id="3.1.1.5" evidence="2 9"/>
<dbReference type="GO" id="GO:0005829">
    <property type="term" value="C:cytosol"/>
    <property type="evidence" value="ECO:0007669"/>
    <property type="project" value="TreeGrafter"/>
</dbReference>
<keyword evidence="4 8" id="KW-0378">Hydrolase</keyword>
<evidence type="ECO:0000259" key="10">
    <source>
        <dbReference type="PROSITE" id="PS51210"/>
    </source>
</evidence>
<dbReference type="PANTHER" id="PTHR10728:SF33">
    <property type="entry name" value="LYSOPHOSPHOLIPASE 1-RELATED"/>
    <property type="match status" value="1"/>
</dbReference>
<dbReference type="GO" id="GO:0004622">
    <property type="term" value="F:phosphatidylcholine lysophospholipase activity"/>
    <property type="evidence" value="ECO:0007669"/>
    <property type="project" value="UniProtKB-EC"/>
</dbReference>
<comment type="caution">
    <text evidence="11">The sequence shown here is derived from an EMBL/GenBank/DDBJ whole genome shotgun (WGS) entry which is preliminary data.</text>
</comment>
<dbReference type="InterPro" id="IPR016035">
    <property type="entry name" value="Acyl_Trfase/lysoPLipase"/>
</dbReference>
<evidence type="ECO:0000256" key="9">
    <source>
        <dbReference type="RuleBase" id="RU362103"/>
    </source>
</evidence>
<comment type="similarity">
    <text evidence="1 9">Belongs to the lysophospholipase family.</text>
</comment>
<feature type="domain" description="PLA2c" evidence="10">
    <location>
        <begin position="35"/>
        <end position="598"/>
    </location>
</feature>
<evidence type="ECO:0000256" key="2">
    <source>
        <dbReference type="ARBA" id="ARBA00013274"/>
    </source>
</evidence>
<gene>
    <name evidence="11" type="ORF">FALBO_906</name>
</gene>
<evidence type="ECO:0000256" key="6">
    <source>
        <dbReference type="ARBA" id="ARBA00023098"/>
    </source>
</evidence>
<feature type="chain" id="PRO_5034468604" description="Lysophospholipase" evidence="9">
    <location>
        <begin position="26"/>
        <end position="667"/>
    </location>
</feature>
<dbReference type="GO" id="GO:0046475">
    <property type="term" value="P:glycerophospholipid catabolic process"/>
    <property type="evidence" value="ECO:0007669"/>
    <property type="project" value="TreeGrafter"/>
</dbReference>
<evidence type="ECO:0000313" key="11">
    <source>
        <dbReference type="EMBL" id="KAF4472186.1"/>
    </source>
</evidence>
<dbReference type="OrthoDB" id="4084751at2759"/>